<dbReference type="PROSITE" id="PS50995">
    <property type="entry name" value="HTH_MARR_2"/>
    <property type="match status" value="1"/>
</dbReference>
<organism evidence="2 3">
    <name type="scientific">Gordonia jinhuaensis</name>
    <dbReference type="NCBI Taxonomy" id="1517702"/>
    <lineage>
        <taxon>Bacteria</taxon>
        <taxon>Bacillati</taxon>
        <taxon>Actinomycetota</taxon>
        <taxon>Actinomycetes</taxon>
        <taxon>Mycobacteriales</taxon>
        <taxon>Gordoniaceae</taxon>
        <taxon>Gordonia</taxon>
    </lineage>
</organism>
<dbReference type="SUPFAM" id="SSF46785">
    <property type="entry name" value="Winged helix' DNA-binding domain"/>
    <property type="match status" value="1"/>
</dbReference>
<dbReference type="SMART" id="SM00347">
    <property type="entry name" value="HTH_MARR"/>
    <property type="match status" value="1"/>
</dbReference>
<reference evidence="2" key="2">
    <citation type="submission" date="2020-09" db="EMBL/GenBank/DDBJ databases">
        <authorList>
            <person name="Sun Q."/>
            <person name="Zhou Y."/>
        </authorList>
    </citation>
    <scope>NUCLEOTIDE SEQUENCE</scope>
    <source>
        <strain evidence="2">CGMCC 1.12827</strain>
    </source>
</reference>
<dbReference type="InterPro" id="IPR052526">
    <property type="entry name" value="HTH-type_Bedaq_tolerance"/>
</dbReference>
<dbReference type="Proteomes" id="UP000621454">
    <property type="component" value="Unassembled WGS sequence"/>
</dbReference>
<evidence type="ECO:0000259" key="1">
    <source>
        <dbReference type="PROSITE" id="PS50995"/>
    </source>
</evidence>
<protein>
    <recommendedName>
        <fullName evidence="1">HTH marR-type domain-containing protein</fullName>
    </recommendedName>
</protein>
<evidence type="ECO:0000313" key="3">
    <source>
        <dbReference type="Proteomes" id="UP000621454"/>
    </source>
</evidence>
<dbReference type="PANTHER" id="PTHR39515:SF2">
    <property type="entry name" value="HTH-TYPE TRANSCRIPTIONAL REGULATOR RV0880"/>
    <property type="match status" value="1"/>
</dbReference>
<comment type="caution">
    <text evidence="2">The sequence shown here is derived from an EMBL/GenBank/DDBJ whole genome shotgun (WGS) entry which is preliminary data.</text>
</comment>
<name>A0A916TF22_9ACTN</name>
<dbReference type="PANTHER" id="PTHR39515">
    <property type="entry name" value="CONSERVED PROTEIN"/>
    <property type="match status" value="1"/>
</dbReference>
<gene>
    <name evidence="2" type="ORF">GCM10011489_32370</name>
</gene>
<dbReference type="Gene3D" id="1.10.10.10">
    <property type="entry name" value="Winged helix-like DNA-binding domain superfamily/Winged helix DNA-binding domain"/>
    <property type="match status" value="1"/>
</dbReference>
<dbReference type="AlphaFoldDB" id="A0A916TF22"/>
<proteinExistence type="predicted"/>
<sequence>MRAVRSVTDTLPGGYAEVLGTLARDGPQNISSLAQFRGVRHQTMRVTVAEMESQGLITRTPDPDDARSVLLDLTAHGHAVLNQDRAARRRAVAAAATASLTADQQAMLGRIPVILETLAAELRERSTR</sequence>
<feature type="domain" description="HTH marR-type" evidence="1">
    <location>
        <begin position="1"/>
        <end position="120"/>
    </location>
</feature>
<dbReference type="InterPro" id="IPR036390">
    <property type="entry name" value="WH_DNA-bd_sf"/>
</dbReference>
<accession>A0A916TF22</accession>
<dbReference type="Pfam" id="PF12802">
    <property type="entry name" value="MarR_2"/>
    <property type="match status" value="1"/>
</dbReference>
<evidence type="ECO:0000313" key="2">
    <source>
        <dbReference type="EMBL" id="GGB42378.1"/>
    </source>
</evidence>
<dbReference type="EMBL" id="BMGC01000031">
    <property type="protein sequence ID" value="GGB42378.1"/>
    <property type="molecule type" value="Genomic_DNA"/>
</dbReference>
<dbReference type="GO" id="GO:0003700">
    <property type="term" value="F:DNA-binding transcription factor activity"/>
    <property type="evidence" value="ECO:0007669"/>
    <property type="project" value="InterPro"/>
</dbReference>
<keyword evidence="3" id="KW-1185">Reference proteome</keyword>
<dbReference type="InterPro" id="IPR036388">
    <property type="entry name" value="WH-like_DNA-bd_sf"/>
</dbReference>
<reference evidence="2" key="1">
    <citation type="journal article" date="2014" name="Int. J. Syst. Evol. Microbiol.">
        <title>Complete genome sequence of Corynebacterium casei LMG S-19264T (=DSM 44701T), isolated from a smear-ripened cheese.</title>
        <authorList>
            <consortium name="US DOE Joint Genome Institute (JGI-PGF)"/>
            <person name="Walter F."/>
            <person name="Albersmeier A."/>
            <person name="Kalinowski J."/>
            <person name="Ruckert C."/>
        </authorList>
    </citation>
    <scope>NUCLEOTIDE SEQUENCE</scope>
    <source>
        <strain evidence="2">CGMCC 1.12827</strain>
    </source>
</reference>
<dbReference type="InterPro" id="IPR000835">
    <property type="entry name" value="HTH_MarR-typ"/>
</dbReference>